<dbReference type="InterPro" id="IPR029044">
    <property type="entry name" value="Nucleotide-diphossugar_trans"/>
</dbReference>
<protein>
    <submittedName>
        <fullName evidence="5">Unannotated protein</fullName>
    </submittedName>
</protein>
<keyword evidence="2" id="KW-0328">Glycosyltransferase</keyword>
<name>A0A6J7SHX4_9ZZZZ</name>
<gene>
    <name evidence="5" type="ORF">UFOPK4237_01166</name>
</gene>
<dbReference type="InterPro" id="IPR050834">
    <property type="entry name" value="Glycosyltransf_2"/>
</dbReference>
<dbReference type="EMBL" id="CAFBPZ010000083">
    <property type="protein sequence ID" value="CAB5040576.1"/>
    <property type="molecule type" value="Genomic_DNA"/>
</dbReference>
<dbReference type="GO" id="GO:0016757">
    <property type="term" value="F:glycosyltransferase activity"/>
    <property type="evidence" value="ECO:0007669"/>
    <property type="project" value="UniProtKB-KW"/>
</dbReference>
<evidence type="ECO:0000313" key="5">
    <source>
        <dbReference type="EMBL" id="CAB5040576.1"/>
    </source>
</evidence>
<dbReference type="AlphaFoldDB" id="A0A6J7SHX4"/>
<keyword evidence="3" id="KW-0808">Transferase</keyword>
<sequence>MPRISVILPVFNGEEHIHESLNSLLSQTYTDLEIIVVDDASTDSTLSMIEQIADPRIKVLAQGINQGPAACTRIGLEMATGDYIARQDHDDFSHPDRLRLQLAFLDDNPDHGLVGTWSDILSLNSAGEWVKVGSHQHPAIDSILRWRLFWNNPFVHSSVMMQRSKLELAGSYNASSDRALLEDYDLFSRIAQVSRVANIPKVLQFYRQSPNGISQTQYEKILQGVVTIGAENCRLAIGNNAGEGILDELIRHLNHAGTRERDVRVLLHYAHLLNQLAKSVDGFPNAAWATEVAPTQLRMMRNALIE</sequence>
<feature type="domain" description="Glycosyltransferase 2-like" evidence="4">
    <location>
        <begin position="5"/>
        <end position="163"/>
    </location>
</feature>
<evidence type="ECO:0000259" key="4">
    <source>
        <dbReference type="Pfam" id="PF00535"/>
    </source>
</evidence>
<proteinExistence type="inferred from homology"/>
<dbReference type="PANTHER" id="PTHR43685:SF5">
    <property type="entry name" value="GLYCOSYLTRANSFERASE EPSE-RELATED"/>
    <property type="match status" value="1"/>
</dbReference>
<accession>A0A6J7SHX4</accession>
<comment type="similarity">
    <text evidence="1">Belongs to the glycosyltransferase 2 family.</text>
</comment>
<dbReference type="InterPro" id="IPR001173">
    <property type="entry name" value="Glyco_trans_2-like"/>
</dbReference>
<dbReference type="CDD" id="cd00761">
    <property type="entry name" value="Glyco_tranf_GTA_type"/>
    <property type="match status" value="1"/>
</dbReference>
<dbReference type="Pfam" id="PF00535">
    <property type="entry name" value="Glycos_transf_2"/>
    <property type="match status" value="1"/>
</dbReference>
<evidence type="ECO:0000256" key="1">
    <source>
        <dbReference type="ARBA" id="ARBA00006739"/>
    </source>
</evidence>
<dbReference type="PANTHER" id="PTHR43685">
    <property type="entry name" value="GLYCOSYLTRANSFERASE"/>
    <property type="match status" value="1"/>
</dbReference>
<reference evidence="5" key="1">
    <citation type="submission" date="2020-05" db="EMBL/GenBank/DDBJ databases">
        <authorList>
            <person name="Chiriac C."/>
            <person name="Salcher M."/>
            <person name="Ghai R."/>
            <person name="Kavagutti S V."/>
        </authorList>
    </citation>
    <scope>NUCLEOTIDE SEQUENCE</scope>
</reference>
<evidence type="ECO:0000256" key="2">
    <source>
        <dbReference type="ARBA" id="ARBA00022676"/>
    </source>
</evidence>
<dbReference type="Gene3D" id="3.90.550.10">
    <property type="entry name" value="Spore Coat Polysaccharide Biosynthesis Protein SpsA, Chain A"/>
    <property type="match status" value="1"/>
</dbReference>
<dbReference type="SUPFAM" id="SSF53448">
    <property type="entry name" value="Nucleotide-diphospho-sugar transferases"/>
    <property type="match status" value="1"/>
</dbReference>
<evidence type="ECO:0000256" key="3">
    <source>
        <dbReference type="ARBA" id="ARBA00022679"/>
    </source>
</evidence>
<organism evidence="5">
    <name type="scientific">freshwater metagenome</name>
    <dbReference type="NCBI Taxonomy" id="449393"/>
    <lineage>
        <taxon>unclassified sequences</taxon>
        <taxon>metagenomes</taxon>
        <taxon>ecological metagenomes</taxon>
    </lineage>
</organism>